<evidence type="ECO:0000313" key="3">
    <source>
        <dbReference type="EMBL" id="PJZ63053.1"/>
    </source>
</evidence>
<protein>
    <recommendedName>
        <fullName evidence="1">N-acetyltransferase domain-containing protein</fullName>
    </recommendedName>
</protein>
<dbReference type="AlphaFoldDB" id="A0A2M9YPK2"/>
<dbReference type="Proteomes" id="UP000232149">
    <property type="component" value="Unassembled WGS sequence"/>
</dbReference>
<dbReference type="EMBL" id="NPDU01000009">
    <property type="protein sequence ID" value="PJZ63053.1"/>
    <property type="molecule type" value="Genomic_DNA"/>
</dbReference>
<dbReference type="SUPFAM" id="SSF55729">
    <property type="entry name" value="Acyl-CoA N-acyltransferases (Nat)"/>
    <property type="match status" value="1"/>
</dbReference>
<dbReference type="RefSeq" id="WP_100785560.1">
    <property type="nucleotide sequence ID" value="NZ_NPDU01000009.1"/>
</dbReference>
<dbReference type="Proteomes" id="UP000232188">
    <property type="component" value="Unassembled WGS sequence"/>
</dbReference>
<dbReference type="GO" id="GO:0016747">
    <property type="term" value="F:acyltransferase activity, transferring groups other than amino-acyl groups"/>
    <property type="evidence" value="ECO:0007669"/>
    <property type="project" value="InterPro"/>
</dbReference>
<dbReference type="Pfam" id="PF13302">
    <property type="entry name" value="Acetyltransf_3"/>
    <property type="match status" value="1"/>
</dbReference>
<dbReference type="PANTHER" id="PTHR43328">
    <property type="entry name" value="ACETYLTRANSFERASE-RELATED"/>
    <property type="match status" value="1"/>
</dbReference>
<dbReference type="PANTHER" id="PTHR43328:SF1">
    <property type="entry name" value="N-ACETYLTRANSFERASE DOMAIN-CONTAINING PROTEIN"/>
    <property type="match status" value="1"/>
</dbReference>
<evidence type="ECO:0000313" key="4">
    <source>
        <dbReference type="Proteomes" id="UP000232149"/>
    </source>
</evidence>
<organism evidence="2 5">
    <name type="scientific">Leptospira adleri</name>
    <dbReference type="NCBI Taxonomy" id="2023186"/>
    <lineage>
        <taxon>Bacteria</taxon>
        <taxon>Pseudomonadati</taxon>
        <taxon>Spirochaetota</taxon>
        <taxon>Spirochaetia</taxon>
        <taxon>Leptospirales</taxon>
        <taxon>Leptospiraceae</taxon>
        <taxon>Leptospira</taxon>
    </lineage>
</organism>
<dbReference type="EMBL" id="NPDV01000007">
    <property type="protein sequence ID" value="PJZ53468.1"/>
    <property type="molecule type" value="Genomic_DNA"/>
</dbReference>
<evidence type="ECO:0000313" key="2">
    <source>
        <dbReference type="EMBL" id="PJZ53468.1"/>
    </source>
</evidence>
<keyword evidence="4" id="KW-1185">Reference proteome</keyword>
<dbReference type="Gene3D" id="3.40.630.30">
    <property type="match status" value="1"/>
</dbReference>
<reference evidence="4 5" key="1">
    <citation type="submission" date="2017-07" db="EMBL/GenBank/DDBJ databases">
        <title>Leptospira spp. isolated from tropical soils.</title>
        <authorList>
            <person name="Thibeaux R."/>
            <person name="Iraola G."/>
            <person name="Ferres I."/>
            <person name="Bierque E."/>
            <person name="Girault D."/>
            <person name="Soupe-Gilbert M.-E."/>
            <person name="Picardeau M."/>
            <person name="Goarant C."/>
        </authorList>
    </citation>
    <scope>NUCLEOTIDE SEQUENCE [LARGE SCALE GENOMIC DNA]</scope>
    <source>
        <strain evidence="2 5">FH2-B-C1</strain>
        <strain evidence="3 4">FH2-B-D1</strain>
    </source>
</reference>
<sequence>MTTKTFYGSFRRDPILTSVKVIEMNILLEPISEKHADSIAVHANSQNVFSGLRGAFPFPYQLQDALDYIHSCLRDSRSRTFAIVLEGKAIGVINLLFKEDVYRFNAEIGYWIGEEFWNRGIVTKAISSIINLAYTEHGLHRIYAEVFSNRPASAKALEKNGFVLEGTQKEAVFKNGVFLDQWIYSRLRTPS</sequence>
<name>A0A2M9YPK2_9LEPT</name>
<comment type="caution">
    <text evidence="2">The sequence shown here is derived from an EMBL/GenBank/DDBJ whole genome shotgun (WGS) entry which is preliminary data.</text>
</comment>
<feature type="domain" description="N-acetyltransferase" evidence="1">
    <location>
        <begin position="26"/>
        <end position="184"/>
    </location>
</feature>
<dbReference type="InterPro" id="IPR000182">
    <property type="entry name" value="GNAT_dom"/>
</dbReference>
<proteinExistence type="predicted"/>
<dbReference type="InterPro" id="IPR016181">
    <property type="entry name" value="Acyl_CoA_acyltransferase"/>
</dbReference>
<accession>A0A2M9YPK2</accession>
<dbReference type="PROSITE" id="PS51186">
    <property type="entry name" value="GNAT"/>
    <property type="match status" value="1"/>
</dbReference>
<evidence type="ECO:0000259" key="1">
    <source>
        <dbReference type="PROSITE" id="PS51186"/>
    </source>
</evidence>
<gene>
    <name evidence="3" type="ORF">CH376_05160</name>
    <name evidence="2" type="ORF">CH380_09800</name>
</gene>
<evidence type="ECO:0000313" key="5">
    <source>
        <dbReference type="Proteomes" id="UP000232188"/>
    </source>
</evidence>